<dbReference type="EnsemblPlants" id="TuG1812G0600002920.01.T01">
    <property type="protein sequence ID" value="TuG1812G0600002920.01.T01.cds350415"/>
    <property type="gene ID" value="TuG1812G0600002920.01"/>
</dbReference>
<dbReference type="Gramene" id="TuG1812G0600002920.01.T01">
    <property type="protein sequence ID" value="TuG1812G0600002920.01.T01.cds350415"/>
    <property type="gene ID" value="TuG1812G0600002920.01"/>
</dbReference>
<evidence type="ECO:0000313" key="1">
    <source>
        <dbReference type="EnsemblPlants" id="TuG1812G0600002920.01.T01.cds350415"/>
    </source>
</evidence>
<reference evidence="1" key="3">
    <citation type="submission" date="2022-06" db="UniProtKB">
        <authorList>
            <consortium name="EnsemblPlants"/>
        </authorList>
    </citation>
    <scope>IDENTIFICATION</scope>
</reference>
<organism evidence="1 2">
    <name type="scientific">Triticum urartu</name>
    <name type="common">Red wild einkorn</name>
    <name type="synonym">Crithodium urartu</name>
    <dbReference type="NCBI Taxonomy" id="4572"/>
    <lineage>
        <taxon>Eukaryota</taxon>
        <taxon>Viridiplantae</taxon>
        <taxon>Streptophyta</taxon>
        <taxon>Embryophyta</taxon>
        <taxon>Tracheophyta</taxon>
        <taxon>Spermatophyta</taxon>
        <taxon>Magnoliopsida</taxon>
        <taxon>Liliopsida</taxon>
        <taxon>Poales</taxon>
        <taxon>Poaceae</taxon>
        <taxon>BOP clade</taxon>
        <taxon>Pooideae</taxon>
        <taxon>Triticodae</taxon>
        <taxon>Triticeae</taxon>
        <taxon>Triticinae</taxon>
        <taxon>Triticum</taxon>
    </lineage>
</organism>
<dbReference type="AlphaFoldDB" id="A0A8R7UTD3"/>
<keyword evidence="2" id="KW-1185">Reference proteome</keyword>
<evidence type="ECO:0000313" key="2">
    <source>
        <dbReference type="Proteomes" id="UP000015106"/>
    </source>
</evidence>
<name>A0A8R7UTD3_TRIUA</name>
<reference evidence="1" key="2">
    <citation type="submission" date="2018-03" db="EMBL/GenBank/DDBJ databases">
        <title>The Triticum urartu genome reveals the dynamic nature of wheat genome evolution.</title>
        <authorList>
            <person name="Ling H."/>
            <person name="Ma B."/>
            <person name="Shi X."/>
            <person name="Liu H."/>
            <person name="Dong L."/>
            <person name="Sun H."/>
            <person name="Cao Y."/>
            <person name="Gao Q."/>
            <person name="Zheng S."/>
            <person name="Li Y."/>
            <person name="Yu Y."/>
            <person name="Du H."/>
            <person name="Qi M."/>
            <person name="Li Y."/>
            <person name="Yu H."/>
            <person name="Cui Y."/>
            <person name="Wang N."/>
            <person name="Chen C."/>
            <person name="Wu H."/>
            <person name="Zhao Y."/>
            <person name="Zhang J."/>
            <person name="Li Y."/>
            <person name="Zhou W."/>
            <person name="Zhang B."/>
            <person name="Hu W."/>
            <person name="Eijk M."/>
            <person name="Tang J."/>
            <person name="Witsenboer H."/>
            <person name="Zhao S."/>
            <person name="Li Z."/>
            <person name="Zhang A."/>
            <person name="Wang D."/>
            <person name="Liang C."/>
        </authorList>
    </citation>
    <scope>NUCLEOTIDE SEQUENCE [LARGE SCALE GENOMIC DNA]</scope>
    <source>
        <strain evidence="1">cv. G1812</strain>
    </source>
</reference>
<proteinExistence type="predicted"/>
<reference evidence="2" key="1">
    <citation type="journal article" date="2013" name="Nature">
        <title>Draft genome of the wheat A-genome progenitor Triticum urartu.</title>
        <authorList>
            <person name="Ling H.Q."/>
            <person name="Zhao S."/>
            <person name="Liu D."/>
            <person name="Wang J."/>
            <person name="Sun H."/>
            <person name="Zhang C."/>
            <person name="Fan H."/>
            <person name="Li D."/>
            <person name="Dong L."/>
            <person name="Tao Y."/>
            <person name="Gao C."/>
            <person name="Wu H."/>
            <person name="Li Y."/>
            <person name="Cui Y."/>
            <person name="Guo X."/>
            <person name="Zheng S."/>
            <person name="Wang B."/>
            <person name="Yu K."/>
            <person name="Liang Q."/>
            <person name="Yang W."/>
            <person name="Lou X."/>
            <person name="Chen J."/>
            <person name="Feng M."/>
            <person name="Jian J."/>
            <person name="Zhang X."/>
            <person name="Luo G."/>
            <person name="Jiang Y."/>
            <person name="Liu J."/>
            <person name="Wang Z."/>
            <person name="Sha Y."/>
            <person name="Zhang B."/>
            <person name="Wu H."/>
            <person name="Tang D."/>
            <person name="Shen Q."/>
            <person name="Xue P."/>
            <person name="Zou S."/>
            <person name="Wang X."/>
            <person name="Liu X."/>
            <person name="Wang F."/>
            <person name="Yang Y."/>
            <person name="An X."/>
            <person name="Dong Z."/>
            <person name="Zhang K."/>
            <person name="Zhang X."/>
            <person name="Luo M.C."/>
            <person name="Dvorak J."/>
            <person name="Tong Y."/>
            <person name="Wang J."/>
            <person name="Yang H."/>
            <person name="Li Z."/>
            <person name="Wang D."/>
            <person name="Zhang A."/>
            <person name="Wang J."/>
        </authorList>
    </citation>
    <scope>NUCLEOTIDE SEQUENCE</scope>
    <source>
        <strain evidence="2">cv. G1812</strain>
    </source>
</reference>
<sequence length="58" mass="6559">MIPASQERLFLRSLALSLSSGPWRRWWWLPKSVASTENFPARGLWYPMSPSSSGALPP</sequence>
<accession>A0A8R7UTD3</accession>
<protein>
    <submittedName>
        <fullName evidence="1">Uncharacterized protein</fullName>
    </submittedName>
</protein>
<dbReference type="Proteomes" id="UP000015106">
    <property type="component" value="Chromosome 6"/>
</dbReference>